<dbReference type="SUPFAM" id="SSF81383">
    <property type="entry name" value="F-box domain"/>
    <property type="match status" value="1"/>
</dbReference>
<feature type="domain" description="F-box associated beta-propeller type 1" evidence="1">
    <location>
        <begin position="115"/>
        <end position="247"/>
    </location>
</feature>
<evidence type="ECO:0000313" key="2">
    <source>
        <dbReference type="EMBL" id="KAG8372879.1"/>
    </source>
</evidence>
<sequence>MLPTKTLVKFQGVCKAWRDLIRDSIFIKNHLRNWASKGNNYLLCVPFEHTPGSAFTLLCAKTFERALNIPIPFEPDAVNLIVIGSYNGLLTVRIVSRDEDAVEGGVNVNFGFCYEAADCKTDVFSMITDLWKKIEVDYFPWDVLDMRSKSFLNESVHWMANHRDVNEDIMVILAFHFAKEVFQQISLPNYEDDGDDLIGYTGIIKGNLSLFLFHLEYRDPWEEKCYLWVMKEYGVVASWTKMYSITIIRSLRQEEQGYFDLVPYTESLVLLEDYDDELEEG</sequence>
<dbReference type="PANTHER" id="PTHR31672">
    <property type="entry name" value="BNACNNG10540D PROTEIN"/>
    <property type="match status" value="1"/>
</dbReference>
<evidence type="ECO:0000313" key="3">
    <source>
        <dbReference type="Proteomes" id="UP000826271"/>
    </source>
</evidence>
<name>A0AAV6WS09_9LAMI</name>
<protein>
    <recommendedName>
        <fullName evidence="1">F-box associated beta-propeller type 1 domain-containing protein</fullName>
    </recommendedName>
</protein>
<evidence type="ECO:0000259" key="1">
    <source>
        <dbReference type="Pfam" id="PF07734"/>
    </source>
</evidence>
<dbReference type="AlphaFoldDB" id="A0AAV6WS09"/>
<dbReference type="Proteomes" id="UP000826271">
    <property type="component" value="Unassembled WGS sequence"/>
</dbReference>
<reference evidence="2" key="1">
    <citation type="submission" date="2019-10" db="EMBL/GenBank/DDBJ databases">
        <authorList>
            <person name="Zhang R."/>
            <person name="Pan Y."/>
            <person name="Wang J."/>
            <person name="Ma R."/>
            <person name="Yu S."/>
        </authorList>
    </citation>
    <scope>NUCLEOTIDE SEQUENCE</scope>
    <source>
        <strain evidence="2">LA-IB0</strain>
        <tissue evidence="2">Leaf</tissue>
    </source>
</reference>
<dbReference type="PANTHER" id="PTHR31672:SF13">
    <property type="entry name" value="F-BOX PROTEIN CPR30-LIKE"/>
    <property type="match status" value="1"/>
</dbReference>
<keyword evidence="3" id="KW-1185">Reference proteome</keyword>
<dbReference type="Pfam" id="PF07734">
    <property type="entry name" value="FBA_1"/>
    <property type="match status" value="1"/>
</dbReference>
<dbReference type="InterPro" id="IPR050796">
    <property type="entry name" value="SCF_F-box_component"/>
</dbReference>
<organism evidence="2 3">
    <name type="scientific">Buddleja alternifolia</name>
    <dbReference type="NCBI Taxonomy" id="168488"/>
    <lineage>
        <taxon>Eukaryota</taxon>
        <taxon>Viridiplantae</taxon>
        <taxon>Streptophyta</taxon>
        <taxon>Embryophyta</taxon>
        <taxon>Tracheophyta</taxon>
        <taxon>Spermatophyta</taxon>
        <taxon>Magnoliopsida</taxon>
        <taxon>eudicotyledons</taxon>
        <taxon>Gunneridae</taxon>
        <taxon>Pentapetalae</taxon>
        <taxon>asterids</taxon>
        <taxon>lamiids</taxon>
        <taxon>Lamiales</taxon>
        <taxon>Scrophulariaceae</taxon>
        <taxon>Buddlejeae</taxon>
        <taxon>Buddleja</taxon>
    </lineage>
</organism>
<comment type="caution">
    <text evidence="2">The sequence shown here is derived from an EMBL/GenBank/DDBJ whole genome shotgun (WGS) entry which is preliminary data.</text>
</comment>
<dbReference type="InterPro" id="IPR036047">
    <property type="entry name" value="F-box-like_dom_sf"/>
</dbReference>
<gene>
    <name evidence="2" type="ORF">BUALT_Bualt12G0113000</name>
</gene>
<dbReference type="EMBL" id="WHWC01000012">
    <property type="protein sequence ID" value="KAG8372879.1"/>
    <property type="molecule type" value="Genomic_DNA"/>
</dbReference>
<proteinExistence type="predicted"/>
<accession>A0AAV6WS09</accession>
<dbReference type="InterPro" id="IPR006527">
    <property type="entry name" value="F-box-assoc_dom_typ1"/>
</dbReference>